<protein>
    <submittedName>
        <fullName evidence="1">Uncharacterized protein</fullName>
    </submittedName>
</protein>
<evidence type="ECO:0000313" key="1">
    <source>
        <dbReference type="EMBL" id="EJX07655.1"/>
    </source>
</evidence>
<dbReference type="EMBL" id="AMCI01000827">
    <property type="protein sequence ID" value="EJX07655.1"/>
    <property type="molecule type" value="Genomic_DNA"/>
</dbReference>
<accession>J9H2B9</accession>
<dbReference type="AlphaFoldDB" id="J9H2B9"/>
<comment type="caution">
    <text evidence="1">The sequence shown here is derived from an EMBL/GenBank/DDBJ whole genome shotgun (WGS) entry which is preliminary data.</text>
</comment>
<organism evidence="1">
    <name type="scientific">gut metagenome</name>
    <dbReference type="NCBI Taxonomy" id="749906"/>
    <lineage>
        <taxon>unclassified sequences</taxon>
        <taxon>metagenomes</taxon>
        <taxon>organismal metagenomes</taxon>
    </lineage>
</organism>
<proteinExistence type="predicted"/>
<gene>
    <name evidence="1" type="ORF">EVA_04237</name>
</gene>
<reference evidence="1" key="1">
    <citation type="journal article" date="2012" name="PLoS ONE">
        <title>Gene sets for utilization of primary and secondary nutrition supplies in the distal gut of endangered iberian lynx.</title>
        <authorList>
            <person name="Alcaide M."/>
            <person name="Messina E."/>
            <person name="Richter M."/>
            <person name="Bargiela R."/>
            <person name="Peplies J."/>
            <person name="Huws S.A."/>
            <person name="Newbold C.J."/>
            <person name="Golyshin P.N."/>
            <person name="Simon M.A."/>
            <person name="Lopez G."/>
            <person name="Yakimov M.M."/>
            <person name="Ferrer M."/>
        </authorList>
    </citation>
    <scope>NUCLEOTIDE SEQUENCE</scope>
</reference>
<sequence length="70" mass="8021">MDVIMTQTLHIIGNTDKMPELHFIGNGICSFYQKYSYRSSDPDITLSVFCNETHFSTLALRIMFQPVAMT</sequence>
<name>J9H2B9_9ZZZZ</name>